<proteinExistence type="inferred from homology"/>
<keyword evidence="6 7" id="KW-0539">Nucleus</keyword>
<keyword evidence="4 7" id="KW-0010">Activator</keyword>
<name>M2MTR8_BAUPA</name>
<evidence type="ECO:0000256" key="9">
    <source>
        <dbReference type="SAM" id="MobiDB-lite"/>
    </source>
</evidence>
<dbReference type="RefSeq" id="XP_007672812.1">
    <property type="nucleotide sequence ID" value="XM_007674622.1"/>
</dbReference>
<reference evidence="10 11" key="1">
    <citation type="journal article" date="2012" name="PLoS Pathog.">
        <title>Diverse lifestyles and strategies of plant pathogenesis encoded in the genomes of eighteen Dothideomycetes fungi.</title>
        <authorList>
            <person name="Ohm R.A."/>
            <person name="Feau N."/>
            <person name="Henrissat B."/>
            <person name="Schoch C.L."/>
            <person name="Horwitz B.A."/>
            <person name="Barry K.W."/>
            <person name="Condon B.J."/>
            <person name="Copeland A.C."/>
            <person name="Dhillon B."/>
            <person name="Glaser F."/>
            <person name="Hesse C.N."/>
            <person name="Kosti I."/>
            <person name="LaButti K."/>
            <person name="Lindquist E.A."/>
            <person name="Lucas S."/>
            <person name="Salamov A.A."/>
            <person name="Bradshaw R.E."/>
            <person name="Ciuffetti L."/>
            <person name="Hamelin R.C."/>
            <person name="Kema G.H.J."/>
            <person name="Lawrence C."/>
            <person name="Scott J.A."/>
            <person name="Spatafora J.W."/>
            <person name="Turgeon B.G."/>
            <person name="de Wit P.J.G.M."/>
            <person name="Zhong S."/>
            <person name="Goodwin S.B."/>
            <person name="Grigoriev I.V."/>
        </authorList>
    </citation>
    <scope>NUCLEOTIDE SEQUENCE [LARGE SCALE GENOMIC DNA]</scope>
    <source>
        <strain evidence="10 11">UAMH 10762</strain>
    </source>
</reference>
<feature type="region of interest" description="Disordered" evidence="9">
    <location>
        <begin position="27"/>
        <end position="51"/>
    </location>
</feature>
<feature type="non-terminal residue" evidence="10">
    <location>
        <position position="104"/>
    </location>
</feature>
<evidence type="ECO:0000313" key="11">
    <source>
        <dbReference type="Proteomes" id="UP000011761"/>
    </source>
</evidence>
<evidence type="ECO:0000256" key="6">
    <source>
        <dbReference type="ARBA" id="ARBA00023242"/>
    </source>
</evidence>
<evidence type="ECO:0000256" key="2">
    <source>
        <dbReference type="ARBA" id="ARBA00008089"/>
    </source>
</evidence>
<dbReference type="GO" id="GO:0006357">
    <property type="term" value="P:regulation of transcription by RNA polymerase II"/>
    <property type="evidence" value="ECO:0007669"/>
    <property type="project" value="InterPro"/>
</dbReference>
<protein>
    <recommendedName>
        <fullName evidence="7">Mediator of RNA polymerase II transcription subunit 9</fullName>
    </recommendedName>
    <alternativeName>
        <fullName evidence="7">Mediator complex subunit 9</fullName>
    </alternativeName>
</protein>
<evidence type="ECO:0000256" key="8">
    <source>
        <dbReference type="SAM" id="Coils"/>
    </source>
</evidence>
<dbReference type="GO" id="GO:0016592">
    <property type="term" value="C:mediator complex"/>
    <property type="evidence" value="ECO:0007669"/>
    <property type="project" value="InterPro"/>
</dbReference>
<gene>
    <name evidence="7" type="primary">MED9</name>
    <name evidence="10" type="ORF">BAUCODRAFT_59400</name>
</gene>
<dbReference type="Pfam" id="PF07544">
    <property type="entry name" value="Med9"/>
    <property type="match status" value="1"/>
</dbReference>
<comment type="subunit">
    <text evidence="7">Component of the Mediator complex.</text>
</comment>
<evidence type="ECO:0000256" key="1">
    <source>
        <dbReference type="ARBA" id="ARBA00004123"/>
    </source>
</evidence>
<dbReference type="OrthoDB" id="5414694at2759"/>
<comment type="similarity">
    <text evidence="2 7">Belongs to the Mediator complex subunit 9 family.</text>
</comment>
<evidence type="ECO:0000256" key="5">
    <source>
        <dbReference type="ARBA" id="ARBA00023163"/>
    </source>
</evidence>
<dbReference type="GO" id="GO:0003712">
    <property type="term" value="F:transcription coregulator activity"/>
    <property type="evidence" value="ECO:0007669"/>
    <property type="project" value="InterPro"/>
</dbReference>
<keyword evidence="5 7" id="KW-0804">Transcription</keyword>
<dbReference type="eggNOG" id="ENOG502SW8C">
    <property type="taxonomic scope" value="Eukaryota"/>
</dbReference>
<evidence type="ECO:0000256" key="7">
    <source>
        <dbReference type="RuleBase" id="RU364145"/>
    </source>
</evidence>
<feature type="non-terminal residue" evidence="10">
    <location>
        <position position="1"/>
    </location>
</feature>
<sequence length="104" mass="11688">LPPPQLFDILPALHELLSRIDHAPTAATLADPGEESEIAYTGSQPLDPKDLPSAVLPIKAQIRKGLRELETLPDMDRSVEEQREEIAELETKIRRQEEVLRAME</sequence>
<feature type="coiled-coil region" evidence="8">
    <location>
        <begin position="72"/>
        <end position="99"/>
    </location>
</feature>
<dbReference type="STRING" id="717646.M2MTR8"/>
<dbReference type="GeneID" id="19115820"/>
<keyword evidence="3 7" id="KW-0805">Transcription regulation</keyword>
<dbReference type="HOGENOM" id="CLU_097220_3_0_1"/>
<dbReference type="KEGG" id="bcom:BAUCODRAFT_59400"/>
<keyword evidence="11" id="KW-1185">Reference proteome</keyword>
<comment type="subcellular location">
    <subcellularLocation>
        <location evidence="1 7">Nucleus</location>
    </subcellularLocation>
</comment>
<keyword evidence="8" id="KW-0175">Coiled coil</keyword>
<evidence type="ECO:0000313" key="10">
    <source>
        <dbReference type="EMBL" id="EMD00312.1"/>
    </source>
</evidence>
<dbReference type="OMA" id="PDMHRTI"/>
<dbReference type="EMBL" id="KB445551">
    <property type="protein sequence ID" value="EMD00312.1"/>
    <property type="molecule type" value="Genomic_DNA"/>
</dbReference>
<accession>M2MTR8</accession>
<evidence type="ECO:0000256" key="3">
    <source>
        <dbReference type="ARBA" id="ARBA00023015"/>
    </source>
</evidence>
<dbReference type="AlphaFoldDB" id="M2MTR8"/>
<evidence type="ECO:0000256" key="4">
    <source>
        <dbReference type="ARBA" id="ARBA00023159"/>
    </source>
</evidence>
<organism evidence="10 11">
    <name type="scientific">Baudoinia panamericana (strain UAMH 10762)</name>
    <name type="common">Angels' share fungus</name>
    <name type="synonym">Baudoinia compniacensis (strain UAMH 10762)</name>
    <dbReference type="NCBI Taxonomy" id="717646"/>
    <lineage>
        <taxon>Eukaryota</taxon>
        <taxon>Fungi</taxon>
        <taxon>Dikarya</taxon>
        <taxon>Ascomycota</taxon>
        <taxon>Pezizomycotina</taxon>
        <taxon>Dothideomycetes</taxon>
        <taxon>Dothideomycetidae</taxon>
        <taxon>Mycosphaerellales</taxon>
        <taxon>Teratosphaeriaceae</taxon>
        <taxon>Baudoinia</taxon>
    </lineage>
</organism>
<comment type="function">
    <text evidence="7">Component of the Mediator complex, a coactivator involved in the regulated transcription of nearly all RNA polymerase II-dependent genes. Mediator functions as a bridge to convey information from gene-specific regulatory proteins to the basal RNA polymerase II transcription machinery. Mediator is recruited to promoters by direct interactions with regulatory proteins and serves as a scaffold for the assembly of a functional preinitiation complex with RNA polymerase II and the general transcription factors.</text>
</comment>
<dbReference type="Proteomes" id="UP000011761">
    <property type="component" value="Unassembled WGS sequence"/>
</dbReference>
<dbReference type="InterPro" id="IPR011425">
    <property type="entry name" value="Med9"/>
</dbReference>